<dbReference type="Proteomes" id="UP000276215">
    <property type="component" value="Unassembled WGS sequence"/>
</dbReference>
<name>A0A3N4JHP7_9PEZI</name>
<proteinExistence type="predicted"/>
<keyword evidence="2" id="KW-1133">Transmembrane helix</keyword>
<dbReference type="Pfam" id="PF13843">
    <property type="entry name" value="DDE_Tnp_1_7"/>
    <property type="match status" value="1"/>
</dbReference>
<accession>A0A3N4JHP7</accession>
<dbReference type="InterPro" id="IPR029526">
    <property type="entry name" value="PGBD"/>
</dbReference>
<keyword evidence="2" id="KW-0472">Membrane</keyword>
<keyword evidence="5" id="KW-1185">Reference proteome</keyword>
<dbReference type="OrthoDB" id="5430458at2759"/>
<feature type="domain" description="PiggyBac transposable element-derived protein" evidence="3">
    <location>
        <begin position="132"/>
        <end position="202"/>
    </location>
</feature>
<sequence length="209" mass="23918">MSNTIMDDLNNGYESEEEEVEFCGRGRDLGQIAATEITNNEENADHENNEDEYQEYQEQEVGDEDGEGDEVEGGRVQNRQGQAQINRLPLVPAFEPYEHPKLPHKRTLSLPVEFSGRFDAVQNPEPHIAQHPIDFFTLFFDEEVFANLARNTNAYATVKWSGQGGSRRWQAAQGREIMIFLGLIIYMGLYHTSTVPDYWRKDGLAPLHR</sequence>
<protein>
    <recommendedName>
        <fullName evidence="3">PiggyBac transposable element-derived protein domain-containing protein</fullName>
    </recommendedName>
</protein>
<dbReference type="AlphaFoldDB" id="A0A3N4JHP7"/>
<keyword evidence="2" id="KW-0812">Transmembrane</keyword>
<feature type="compositionally biased region" description="Acidic residues" evidence="1">
    <location>
        <begin position="42"/>
        <end position="71"/>
    </location>
</feature>
<organism evidence="4 5">
    <name type="scientific">Choiromyces venosus 120613-1</name>
    <dbReference type="NCBI Taxonomy" id="1336337"/>
    <lineage>
        <taxon>Eukaryota</taxon>
        <taxon>Fungi</taxon>
        <taxon>Dikarya</taxon>
        <taxon>Ascomycota</taxon>
        <taxon>Pezizomycotina</taxon>
        <taxon>Pezizomycetes</taxon>
        <taxon>Pezizales</taxon>
        <taxon>Tuberaceae</taxon>
        <taxon>Choiromyces</taxon>
    </lineage>
</organism>
<gene>
    <name evidence="4" type="ORF">L873DRAFT_1257624</name>
</gene>
<dbReference type="PANTHER" id="PTHR46599">
    <property type="entry name" value="PIGGYBAC TRANSPOSABLE ELEMENT-DERIVED PROTEIN 4"/>
    <property type="match status" value="1"/>
</dbReference>
<evidence type="ECO:0000256" key="1">
    <source>
        <dbReference type="SAM" id="MobiDB-lite"/>
    </source>
</evidence>
<feature type="transmembrane region" description="Helical" evidence="2">
    <location>
        <begin position="177"/>
        <end position="193"/>
    </location>
</feature>
<feature type="region of interest" description="Disordered" evidence="1">
    <location>
        <begin position="1"/>
        <end position="82"/>
    </location>
</feature>
<evidence type="ECO:0000313" key="5">
    <source>
        <dbReference type="Proteomes" id="UP000276215"/>
    </source>
</evidence>
<evidence type="ECO:0000256" key="2">
    <source>
        <dbReference type="SAM" id="Phobius"/>
    </source>
</evidence>
<dbReference type="STRING" id="1336337.A0A3N4JHP7"/>
<evidence type="ECO:0000259" key="3">
    <source>
        <dbReference type="Pfam" id="PF13843"/>
    </source>
</evidence>
<dbReference type="EMBL" id="ML120417">
    <property type="protein sequence ID" value="RPA96211.1"/>
    <property type="molecule type" value="Genomic_DNA"/>
</dbReference>
<dbReference type="PANTHER" id="PTHR46599:SF3">
    <property type="entry name" value="PIGGYBAC TRANSPOSABLE ELEMENT-DERIVED PROTEIN 4"/>
    <property type="match status" value="1"/>
</dbReference>
<reference evidence="4 5" key="1">
    <citation type="journal article" date="2018" name="Nat. Ecol. Evol.">
        <title>Pezizomycetes genomes reveal the molecular basis of ectomycorrhizal truffle lifestyle.</title>
        <authorList>
            <person name="Murat C."/>
            <person name="Payen T."/>
            <person name="Noel B."/>
            <person name="Kuo A."/>
            <person name="Morin E."/>
            <person name="Chen J."/>
            <person name="Kohler A."/>
            <person name="Krizsan K."/>
            <person name="Balestrini R."/>
            <person name="Da Silva C."/>
            <person name="Montanini B."/>
            <person name="Hainaut M."/>
            <person name="Levati E."/>
            <person name="Barry K.W."/>
            <person name="Belfiori B."/>
            <person name="Cichocki N."/>
            <person name="Clum A."/>
            <person name="Dockter R.B."/>
            <person name="Fauchery L."/>
            <person name="Guy J."/>
            <person name="Iotti M."/>
            <person name="Le Tacon F."/>
            <person name="Lindquist E.A."/>
            <person name="Lipzen A."/>
            <person name="Malagnac F."/>
            <person name="Mello A."/>
            <person name="Molinier V."/>
            <person name="Miyauchi S."/>
            <person name="Poulain J."/>
            <person name="Riccioni C."/>
            <person name="Rubini A."/>
            <person name="Sitrit Y."/>
            <person name="Splivallo R."/>
            <person name="Traeger S."/>
            <person name="Wang M."/>
            <person name="Zifcakova L."/>
            <person name="Wipf D."/>
            <person name="Zambonelli A."/>
            <person name="Paolocci F."/>
            <person name="Nowrousian M."/>
            <person name="Ottonello S."/>
            <person name="Baldrian P."/>
            <person name="Spatafora J.W."/>
            <person name="Henrissat B."/>
            <person name="Nagy L.G."/>
            <person name="Aury J.M."/>
            <person name="Wincker P."/>
            <person name="Grigoriev I.V."/>
            <person name="Bonfante P."/>
            <person name="Martin F.M."/>
        </authorList>
    </citation>
    <scope>NUCLEOTIDE SEQUENCE [LARGE SCALE GENOMIC DNA]</scope>
    <source>
        <strain evidence="4 5">120613-1</strain>
    </source>
</reference>
<evidence type="ECO:0000313" key="4">
    <source>
        <dbReference type="EMBL" id="RPA96211.1"/>
    </source>
</evidence>